<dbReference type="PROSITE" id="PS50011">
    <property type="entry name" value="PROTEIN_KINASE_DOM"/>
    <property type="match status" value="1"/>
</dbReference>
<dbReference type="SMART" id="SM00220">
    <property type="entry name" value="S_TKc"/>
    <property type="match status" value="1"/>
</dbReference>
<evidence type="ECO:0000313" key="3">
    <source>
        <dbReference type="Proteomes" id="UP000054166"/>
    </source>
</evidence>
<sequence length="496" mass="55581">MLDEVAICAQLRVIQKDPFRYKAILALRAERAQHLLNCLQTRSDDPALHPDQKRFSVVLLIELAHRSGLYPECLVQKDIQIIGNHPMAGGSFGDVWKGLMKGQLVAVKVVRIFEASDRAQLLKASKWQIQIRGSVYPIWCSQAFSYEAVTWRQLSHPNVLPFYGIHHLYDNPARVCLVSPWMGHGRVTQFLKRFPTTNRVHLILDIAEGLEYLHNLKPFVIHGDLKGANILVTASGRACLADFGLAIVIDSQVNKSPSVESAGTPRWQAPELLQGDFGDVGHCNSSRESDIYAFACVCYELISGNLPFHEIKMPYQIMVAVTKGQRPSRPSHDYGMIHGLDNLWTLIEACWATHPANRLTASQIVEAIRSWPDHGTDRRAPQQWDDVSAAIMAVFEDVASNLSQDNLPALVESNPVRWQSINTGLIISAIHNLTKLSRSNALECSKIVQDVGVYQVSCFVRDYDFSSSPILFTLLSFQRLLAYTFAHMRLCGADDQ</sequence>
<evidence type="ECO:0000259" key="1">
    <source>
        <dbReference type="PROSITE" id="PS50011"/>
    </source>
</evidence>
<dbReference type="Proteomes" id="UP000054166">
    <property type="component" value="Unassembled WGS sequence"/>
</dbReference>
<organism evidence="2 3">
    <name type="scientific">Piloderma croceum (strain F 1598)</name>
    <dbReference type="NCBI Taxonomy" id="765440"/>
    <lineage>
        <taxon>Eukaryota</taxon>
        <taxon>Fungi</taxon>
        <taxon>Dikarya</taxon>
        <taxon>Basidiomycota</taxon>
        <taxon>Agaricomycotina</taxon>
        <taxon>Agaricomycetes</taxon>
        <taxon>Agaricomycetidae</taxon>
        <taxon>Atheliales</taxon>
        <taxon>Atheliaceae</taxon>
        <taxon>Piloderma</taxon>
    </lineage>
</organism>
<dbReference type="PANTHER" id="PTHR44329">
    <property type="entry name" value="SERINE/THREONINE-PROTEIN KINASE TNNI3K-RELATED"/>
    <property type="match status" value="1"/>
</dbReference>
<dbReference type="OrthoDB" id="310217at2759"/>
<dbReference type="GO" id="GO:0004674">
    <property type="term" value="F:protein serine/threonine kinase activity"/>
    <property type="evidence" value="ECO:0007669"/>
    <property type="project" value="TreeGrafter"/>
</dbReference>
<dbReference type="STRING" id="765440.A0A0C3B3M5"/>
<dbReference type="SUPFAM" id="SSF56112">
    <property type="entry name" value="Protein kinase-like (PK-like)"/>
    <property type="match status" value="1"/>
</dbReference>
<dbReference type="InterPro" id="IPR051681">
    <property type="entry name" value="Ser/Thr_Kinases-Pseudokinases"/>
</dbReference>
<keyword evidence="3" id="KW-1185">Reference proteome</keyword>
<dbReference type="PROSITE" id="PS00108">
    <property type="entry name" value="PROTEIN_KINASE_ST"/>
    <property type="match status" value="1"/>
</dbReference>
<dbReference type="InterPro" id="IPR011009">
    <property type="entry name" value="Kinase-like_dom_sf"/>
</dbReference>
<dbReference type="InterPro" id="IPR008271">
    <property type="entry name" value="Ser/Thr_kinase_AS"/>
</dbReference>
<protein>
    <recommendedName>
        <fullName evidence="1">Protein kinase domain-containing protein</fullName>
    </recommendedName>
</protein>
<reference evidence="3" key="2">
    <citation type="submission" date="2015-01" db="EMBL/GenBank/DDBJ databases">
        <title>Evolutionary Origins and Diversification of the Mycorrhizal Mutualists.</title>
        <authorList>
            <consortium name="DOE Joint Genome Institute"/>
            <consortium name="Mycorrhizal Genomics Consortium"/>
            <person name="Kohler A."/>
            <person name="Kuo A."/>
            <person name="Nagy L.G."/>
            <person name="Floudas D."/>
            <person name="Copeland A."/>
            <person name="Barry K.W."/>
            <person name="Cichocki N."/>
            <person name="Veneault-Fourrey C."/>
            <person name="LaButti K."/>
            <person name="Lindquist E.A."/>
            <person name="Lipzen A."/>
            <person name="Lundell T."/>
            <person name="Morin E."/>
            <person name="Murat C."/>
            <person name="Riley R."/>
            <person name="Ohm R."/>
            <person name="Sun H."/>
            <person name="Tunlid A."/>
            <person name="Henrissat B."/>
            <person name="Grigoriev I.V."/>
            <person name="Hibbett D.S."/>
            <person name="Martin F."/>
        </authorList>
    </citation>
    <scope>NUCLEOTIDE SEQUENCE [LARGE SCALE GENOMIC DNA]</scope>
    <source>
        <strain evidence="3">F 1598</strain>
    </source>
</reference>
<name>A0A0C3B3M5_PILCF</name>
<dbReference type="PANTHER" id="PTHR44329:SF214">
    <property type="entry name" value="PROTEIN KINASE DOMAIN-CONTAINING PROTEIN"/>
    <property type="match status" value="1"/>
</dbReference>
<reference evidence="2 3" key="1">
    <citation type="submission" date="2014-04" db="EMBL/GenBank/DDBJ databases">
        <authorList>
            <consortium name="DOE Joint Genome Institute"/>
            <person name="Kuo A."/>
            <person name="Tarkka M."/>
            <person name="Buscot F."/>
            <person name="Kohler A."/>
            <person name="Nagy L.G."/>
            <person name="Floudas D."/>
            <person name="Copeland A."/>
            <person name="Barry K.W."/>
            <person name="Cichocki N."/>
            <person name="Veneault-Fourrey C."/>
            <person name="LaButti K."/>
            <person name="Lindquist E.A."/>
            <person name="Lipzen A."/>
            <person name="Lundell T."/>
            <person name="Morin E."/>
            <person name="Murat C."/>
            <person name="Sun H."/>
            <person name="Tunlid A."/>
            <person name="Henrissat B."/>
            <person name="Grigoriev I.V."/>
            <person name="Hibbett D.S."/>
            <person name="Martin F."/>
            <person name="Nordberg H.P."/>
            <person name="Cantor M.N."/>
            <person name="Hua S.X."/>
        </authorList>
    </citation>
    <scope>NUCLEOTIDE SEQUENCE [LARGE SCALE GENOMIC DNA]</scope>
    <source>
        <strain evidence="2 3">F 1598</strain>
    </source>
</reference>
<dbReference type="HOGENOM" id="CLU_000288_7_18_1"/>
<feature type="domain" description="Protein kinase" evidence="1">
    <location>
        <begin position="81"/>
        <end position="372"/>
    </location>
</feature>
<dbReference type="Pfam" id="PF07714">
    <property type="entry name" value="PK_Tyr_Ser-Thr"/>
    <property type="match status" value="1"/>
</dbReference>
<gene>
    <name evidence="2" type="ORF">PILCRDRAFT_82369</name>
</gene>
<evidence type="ECO:0000313" key="2">
    <source>
        <dbReference type="EMBL" id="KIM71892.1"/>
    </source>
</evidence>
<dbReference type="EMBL" id="KN833192">
    <property type="protein sequence ID" value="KIM71892.1"/>
    <property type="molecule type" value="Genomic_DNA"/>
</dbReference>
<dbReference type="GO" id="GO:0005524">
    <property type="term" value="F:ATP binding"/>
    <property type="evidence" value="ECO:0007669"/>
    <property type="project" value="InterPro"/>
</dbReference>
<accession>A0A0C3B3M5</accession>
<dbReference type="Gene3D" id="1.10.510.10">
    <property type="entry name" value="Transferase(Phosphotransferase) domain 1"/>
    <property type="match status" value="1"/>
</dbReference>
<dbReference type="InParanoid" id="A0A0C3B3M5"/>
<proteinExistence type="predicted"/>
<dbReference type="InterPro" id="IPR000719">
    <property type="entry name" value="Prot_kinase_dom"/>
</dbReference>
<dbReference type="AlphaFoldDB" id="A0A0C3B3M5"/>
<dbReference type="InterPro" id="IPR001245">
    <property type="entry name" value="Ser-Thr/Tyr_kinase_cat_dom"/>
</dbReference>